<sequence length="380" mass="42710">MSHSKKRRAEDLAKKIRKKSKKRKLVIRNFSSESEIIPETPLEVVVTKSCTEEVPTSNIVANVSDTGAHVLMSDVSLSQVIPVIVSSAPISATFVSLLPVIISTVPTSSSSNFTQILNQPFTTLFSSQSTDPPKSNEPPKPLEDSKTEDTGFGGTFEALEFEDEEENFPDHMLISMKQFKILNKNLNSIIQSQVDMGVAILCQEWRLMKNELRIKSQSSTFNGEVQEFRRLAKERHVMFVQDVKKVREDVNFKLQELREDMEKEIEVVQRDYASLNQQVDVIVEVLATFVKLYEAESPQLSQLSTTESTSFVKINNHFKELKALISKSISSPLITAEFLSQEFTHSKAILQKQVAHLSRISNILPTDAPPVITGTLLTVR</sequence>
<organism evidence="3 4">
    <name type="scientific">Lactuca saligna</name>
    <name type="common">Willowleaf lettuce</name>
    <dbReference type="NCBI Taxonomy" id="75948"/>
    <lineage>
        <taxon>Eukaryota</taxon>
        <taxon>Viridiplantae</taxon>
        <taxon>Streptophyta</taxon>
        <taxon>Embryophyta</taxon>
        <taxon>Tracheophyta</taxon>
        <taxon>Spermatophyta</taxon>
        <taxon>Magnoliopsida</taxon>
        <taxon>eudicotyledons</taxon>
        <taxon>Gunneridae</taxon>
        <taxon>Pentapetalae</taxon>
        <taxon>asterids</taxon>
        <taxon>campanulids</taxon>
        <taxon>Asterales</taxon>
        <taxon>Asteraceae</taxon>
        <taxon>Cichorioideae</taxon>
        <taxon>Cichorieae</taxon>
        <taxon>Lactucinae</taxon>
        <taxon>Lactuca</taxon>
    </lineage>
</organism>
<dbReference type="EMBL" id="OX465080">
    <property type="protein sequence ID" value="CAI9281121.1"/>
    <property type="molecule type" value="Genomic_DNA"/>
</dbReference>
<feature type="compositionally biased region" description="Basic and acidic residues" evidence="2">
    <location>
        <begin position="140"/>
        <end position="149"/>
    </location>
</feature>
<keyword evidence="1" id="KW-0175">Coiled coil</keyword>
<gene>
    <name evidence="3" type="ORF">LSALG_LOCUS20835</name>
</gene>
<name>A0AA35YVN1_LACSI</name>
<evidence type="ECO:0000313" key="4">
    <source>
        <dbReference type="Proteomes" id="UP001177003"/>
    </source>
</evidence>
<proteinExistence type="predicted"/>
<accession>A0AA35YVN1</accession>
<evidence type="ECO:0000256" key="1">
    <source>
        <dbReference type="SAM" id="Coils"/>
    </source>
</evidence>
<dbReference type="AlphaFoldDB" id="A0AA35YVN1"/>
<feature type="region of interest" description="Disordered" evidence="2">
    <location>
        <begin position="125"/>
        <end position="149"/>
    </location>
</feature>
<evidence type="ECO:0000256" key="2">
    <source>
        <dbReference type="SAM" id="MobiDB-lite"/>
    </source>
</evidence>
<evidence type="ECO:0000313" key="3">
    <source>
        <dbReference type="EMBL" id="CAI9281121.1"/>
    </source>
</evidence>
<protein>
    <submittedName>
        <fullName evidence="3">Uncharacterized protein</fullName>
    </submittedName>
</protein>
<feature type="coiled-coil region" evidence="1">
    <location>
        <begin position="240"/>
        <end position="278"/>
    </location>
</feature>
<keyword evidence="4" id="KW-1185">Reference proteome</keyword>
<reference evidence="3" key="1">
    <citation type="submission" date="2023-04" db="EMBL/GenBank/DDBJ databases">
        <authorList>
            <person name="Vijverberg K."/>
            <person name="Xiong W."/>
            <person name="Schranz E."/>
        </authorList>
    </citation>
    <scope>NUCLEOTIDE SEQUENCE</scope>
</reference>
<dbReference type="Proteomes" id="UP001177003">
    <property type="component" value="Chromosome 4"/>
</dbReference>